<reference evidence="1" key="1">
    <citation type="submission" date="2020-03" db="EMBL/GenBank/DDBJ databases">
        <title>The deep terrestrial virosphere.</title>
        <authorList>
            <person name="Holmfeldt K."/>
            <person name="Nilsson E."/>
            <person name="Simone D."/>
            <person name="Lopez-Fernandez M."/>
            <person name="Wu X."/>
            <person name="de Brujin I."/>
            <person name="Lundin D."/>
            <person name="Andersson A."/>
            <person name="Bertilsson S."/>
            <person name="Dopson M."/>
        </authorList>
    </citation>
    <scope>NUCLEOTIDE SEQUENCE</scope>
    <source>
        <strain evidence="1">MM415B05890</strain>
    </source>
</reference>
<protein>
    <submittedName>
        <fullName evidence="1">Uncharacterized protein</fullName>
    </submittedName>
</protein>
<gene>
    <name evidence="1" type="ORF">MM415B05890_0012</name>
</gene>
<sequence length="76" mass="8624">MRIEKFDSKKEVLRIPLARGEGTNGEVFVMSVLTDGTGVVLEFQDDEAYFLPTQELVRTILEERNATNRLDFESGT</sequence>
<proteinExistence type="predicted"/>
<accession>A0A6M3LR76</accession>
<dbReference type="EMBL" id="MT143531">
    <property type="protein sequence ID" value="QJA97866.1"/>
    <property type="molecule type" value="Genomic_DNA"/>
</dbReference>
<name>A0A6M3LR76_9ZZZZ</name>
<evidence type="ECO:0000313" key="1">
    <source>
        <dbReference type="EMBL" id="QJA97866.1"/>
    </source>
</evidence>
<dbReference type="AlphaFoldDB" id="A0A6M3LR76"/>
<organism evidence="1">
    <name type="scientific">viral metagenome</name>
    <dbReference type="NCBI Taxonomy" id="1070528"/>
    <lineage>
        <taxon>unclassified sequences</taxon>
        <taxon>metagenomes</taxon>
        <taxon>organismal metagenomes</taxon>
    </lineage>
</organism>